<evidence type="ECO:0000259" key="1">
    <source>
        <dbReference type="Pfam" id="PF18737"/>
    </source>
</evidence>
<reference evidence="2" key="1">
    <citation type="submission" date="2022-08" db="EMBL/GenBank/DDBJ databases">
        <title>Alicyclobacillus fastidiosus DSM 17978, complete genome.</title>
        <authorList>
            <person name="Wang Q."/>
            <person name="Cai R."/>
            <person name="Wang Z."/>
        </authorList>
    </citation>
    <scope>NUCLEOTIDE SEQUENCE</scope>
    <source>
        <strain evidence="2">DSM 17978</strain>
    </source>
</reference>
<feature type="domain" description="MAE-28990/MAE-18760-like HEPN" evidence="1">
    <location>
        <begin position="15"/>
        <end position="212"/>
    </location>
</feature>
<dbReference type="RefSeq" id="WP_268006716.1">
    <property type="nucleotide sequence ID" value="NZ_CP104067.1"/>
</dbReference>
<evidence type="ECO:0000313" key="3">
    <source>
        <dbReference type="Proteomes" id="UP001164761"/>
    </source>
</evidence>
<organism evidence="2 3">
    <name type="scientific">Alicyclobacillus fastidiosus</name>
    <dbReference type="NCBI Taxonomy" id="392011"/>
    <lineage>
        <taxon>Bacteria</taxon>
        <taxon>Bacillati</taxon>
        <taxon>Bacillota</taxon>
        <taxon>Bacilli</taxon>
        <taxon>Bacillales</taxon>
        <taxon>Alicyclobacillaceae</taxon>
        <taxon>Alicyclobacillus</taxon>
    </lineage>
</organism>
<accession>A0ABY6ZIX8</accession>
<gene>
    <name evidence="2" type="ORF">NZD89_05280</name>
</gene>
<dbReference type="EMBL" id="CP104067">
    <property type="protein sequence ID" value="WAH42842.1"/>
    <property type="molecule type" value="Genomic_DNA"/>
</dbReference>
<proteinExistence type="predicted"/>
<keyword evidence="3" id="KW-1185">Reference proteome</keyword>
<dbReference type="InterPro" id="IPR040788">
    <property type="entry name" value="HEPN_MAE_28990"/>
</dbReference>
<name>A0ABY6ZIX8_9BACL</name>
<sequence>MSKQKPRTPEEFIDAIGEEMAWRKKELSDLKLTIQENKTSTRVKSLIRSAIPVLYAHWEGFVKYSATLYVTYLSIRRLKYAEVAPNFVALAIKQRIENASHSVAALNEVVKFMIDELSTRLSVTTETAINTRSNLNSEVLEDISLTIGVDFSKFESKRNLIDVTLLSSRNHIAHGQYLEFDFKSYLDLHEDVIELLEIFRSEIESAVLGHKYLRSAFVVQSPSLSSNMPV</sequence>
<evidence type="ECO:0000313" key="2">
    <source>
        <dbReference type="EMBL" id="WAH42842.1"/>
    </source>
</evidence>
<protein>
    <submittedName>
        <fullName evidence="2">MAE_28990/MAE_18760 family HEPN-like nuclease</fullName>
    </submittedName>
</protein>
<dbReference type="Pfam" id="PF18737">
    <property type="entry name" value="HEPN_MAE_28990"/>
    <property type="match status" value="1"/>
</dbReference>
<dbReference type="Proteomes" id="UP001164761">
    <property type="component" value="Chromosome"/>
</dbReference>